<reference evidence="2 3" key="1">
    <citation type="submission" date="2017-11" db="EMBL/GenBank/DDBJ databases">
        <title>De-novo sequencing of pomegranate (Punica granatum L.) genome.</title>
        <authorList>
            <person name="Akparov Z."/>
            <person name="Amiraslanov A."/>
            <person name="Hajiyeva S."/>
            <person name="Abbasov M."/>
            <person name="Kaur K."/>
            <person name="Hamwieh A."/>
            <person name="Solovyev V."/>
            <person name="Salamov A."/>
            <person name="Braich B."/>
            <person name="Kosarev P."/>
            <person name="Mahmoud A."/>
            <person name="Hajiyev E."/>
            <person name="Babayeva S."/>
            <person name="Izzatullayeva V."/>
            <person name="Mammadov A."/>
            <person name="Mammadov A."/>
            <person name="Sharifova S."/>
            <person name="Ojaghi J."/>
            <person name="Eynullazada K."/>
            <person name="Bayramov B."/>
            <person name="Abdulazimova A."/>
            <person name="Shahmuradov I."/>
        </authorList>
    </citation>
    <scope>NUCLEOTIDE SEQUENCE [LARGE SCALE GENOMIC DNA]</scope>
    <source>
        <strain evidence="3">cv. AG2017</strain>
        <tissue evidence="2">Leaf</tissue>
    </source>
</reference>
<dbReference type="EMBL" id="PGOL01003969">
    <property type="protein sequence ID" value="PKI38896.1"/>
    <property type="molecule type" value="Genomic_DNA"/>
</dbReference>
<proteinExistence type="predicted"/>
<sequence>MPRSLVLPLITATSPSITPSSSAVTKPSPLTFFPSLAPWLPLLAPGNIPTAPSPSTSVFSRGKTNSNDPQPSPFSSPLGPEATAVAFRTGTAVHHLSHPSIPSPRSRKCSSSRLHSPRIIIVSPATLSLSHHSLSALLPLILTSPSFVLRRCSRQHCCFGELRSSCNDHHHQLQSLPERRAASLILLPLQLHTLSLSRWNQQQRHPDRSSSSLLCSRRLLPLPHLRERCCSLLYFICRSLFLFRSHVAAVQAIPSRSGAF</sequence>
<feature type="region of interest" description="Disordered" evidence="1">
    <location>
        <begin position="51"/>
        <end position="81"/>
    </location>
</feature>
<gene>
    <name evidence="2" type="ORF">CRG98_040713</name>
</gene>
<dbReference type="AlphaFoldDB" id="A0A2I0I657"/>
<evidence type="ECO:0000313" key="3">
    <source>
        <dbReference type="Proteomes" id="UP000233551"/>
    </source>
</evidence>
<dbReference type="Proteomes" id="UP000233551">
    <property type="component" value="Unassembled WGS sequence"/>
</dbReference>
<evidence type="ECO:0000313" key="2">
    <source>
        <dbReference type="EMBL" id="PKI38896.1"/>
    </source>
</evidence>
<evidence type="ECO:0000256" key="1">
    <source>
        <dbReference type="SAM" id="MobiDB-lite"/>
    </source>
</evidence>
<keyword evidence="3" id="KW-1185">Reference proteome</keyword>
<comment type="caution">
    <text evidence="2">The sequence shown here is derived from an EMBL/GenBank/DDBJ whole genome shotgun (WGS) entry which is preliminary data.</text>
</comment>
<name>A0A2I0I657_PUNGR</name>
<accession>A0A2I0I657</accession>
<feature type="compositionally biased region" description="Polar residues" evidence="1">
    <location>
        <begin position="53"/>
        <end position="75"/>
    </location>
</feature>
<protein>
    <submittedName>
        <fullName evidence="2">Uncharacterized protein</fullName>
    </submittedName>
</protein>
<organism evidence="2 3">
    <name type="scientific">Punica granatum</name>
    <name type="common">Pomegranate</name>
    <dbReference type="NCBI Taxonomy" id="22663"/>
    <lineage>
        <taxon>Eukaryota</taxon>
        <taxon>Viridiplantae</taxon>
        <taxon>Streptophyta</taxon>
        <taxon>Embryophyta</taxon>
        <taxon>Tracheophyta</taxon>
        <taxon>Spermatophyta</taxon>
        <taxon>Magnoliopsida</taxon>
        <taxon>eudicotyledons</taxon>
        <taxon>Gunneridae</taxon>
        <taxon>Pentapetalae</taxon>
        <taxon>rosids</taxon>
        <taxon>malvids</taxon>
        <taxon>Myrtales</taxon>
        <taxon>Lythraceae</taxon>
        <taxon>Punica</taxon>
    </lineage>
</organism>